<feature type="domain" description="RING-type" evidence="10">
    <location>
        <begin position="1040"/>
        <end position="1079"/>
    </location>
</feature>
<keyword evidence="4 8" id="KW-0853">WD repeat</keyword>
<dbReference type="PANTHER" id="PTHR46170:SF1">
    <property type="entry name" value="GATOR COMPLEX PROTEIN WDR59"/>
    <property type="match status" value="1"/>
</dbReference>
<evidence type="ECO:0000313" key="13">
    <source>
        <dbReference type="Proteomes" id="UP000290900"/>
    </source>
</evidence>
<evidence type="ECO:0000313" key="12">
    <source>
        <dbReference type="EMBL" id="VEU22905.1"/>
    </source>
</evidence>
<comment type="subcellular location">
    <subcellularLocation>
        <location evidence="2">Vacuole</location>
    </subcellularLocation>
</comment>
<accession>A0A448YPP7</accession>
<dbReference type="GO" id="GO:1904263">
    <property type="term" value="P:positive regulation of TORC1 signaling"/>
    <property type="evidence" value="ECO:0007669"/>
    <property type="project" value="TreeGrafter"/>
</dbReference>
<evidence type="ECO:0000256" key="6">
    <source>
        <dbReference type="ARBA" id="ARBA00038452"/>
    </source>
</evidence>
<evidence type="ECO:0000256" key="9">
    <source>
        <dbReference type="SAM" id="MobiDB-lite"/>
    </source>
</evidence>
<keyword evidence="7" id="KW-0862">Zinc</keyword>
<feature type="region of interest" description="Disordered" evidence="9">
    <location>
        <begin position="652"/>
        <end position="687"/>
    </location>
</feature>
<dbReference type="InterPro" id="IPR001680">
    <property type="entry name" value="WD40_rpt"/>
</dbReference>
<dbReference type="InterPro" id="IPR036322">
    <property type="entry name" value="WD40_repeat_dom_sf"/>
</dbReference>
<sequence length="1105" mass="126090">MSVAPNGRDAVLAGRKGLFVIDLDDPFAAPRWLHHETSWEVADVQWSPHSSKPSWIVSTSNQKAMVWNLARPSHDAIEHVLHSHTRAITDINFHPNHPELLATCSVDSFVLCWDLRTPKAPIHQWADWRAASSQVKWNFRDPHILASAHDSYILIWDSRKGAMPLKRIKAHQARINGIDWSREHRHELISCSNDMSVKFWSYDVSCETPSFTIQTDFPVARARHVPFGDRICGIMPLRGGNNSVYMVKYGGKEGVSQLDPSYVFKGHTEPVKDFVWRSRHHKGTRVDDREFQLVTWSADCDLRLWPVGEDIYDDFNYVKDQRQLRPDESFVDYDYKSYRPEPVTSYEDSVIIRKRRAYYTTSYNQQTDQFNHLNWISGIRMGQSAFQNDEILLDNTQPMNLGEEVSNVGHKFPKLRFERISVSTGNMLISLNGPWSDNKDELIFIRVEINFPKGYPSKDGMPKFSIEQTHDLIDPKRQELLKNLKEIAEKYCEARKFCLEPCMRFLLGEKVNMEVEEEEDAYEFEERTDENEFVGSINSVSADSASVVSATSSVSSDLLTEKAFDSTPVPKGCGAIWTPSGHLVCFFNPKEEKKETIKFGQQGFSLMRMEDARKREVDSDESDDSDESSSSSLANDLDILQYDRMYRTRVPEGMRDSAMAGGRPYGNNDNSQSLPTEKSQTTANSRGKHNRNIVKIYDFTGLIPAKMDLAFGYRVLGDTPGNLALQNALVAENLGYSTIADCWRLLSILLVKEVNEKDSDVSELITRLSIPTHFFWGSHPFGGLWLARELMRYYEIIGDVQMLAMLSCMMYERPITRPRTPVSTSYTVPASNAVSRTTSFMAPHPHFHSAVSFSYRPSAAPERSVSTISSLSEDVSFRSNSPSIDPSMSHYKTHRRGIKQVQQQETSVPHSPSSVSSSIPSNVFSHSFDKFMNNSRPKLEESRSSGSLPQVKVQILNKESLDLFEDVQMVKMEGLMDKQKLDMYRTEYASLLFFWGLPVSRVKVLKFNYNGGTVGRSEYREHEGEIGWEGDGRDVKLRKCHFCLLRVTKRITACVNCNHIMHAECAMEWWEREGMKECPSGCGCHCLDHGTYERTLEEASEESDM</sequence>
<dbReference type="InterPro" id="IPR015943">
    <property type="entry name" value="WD40/YVTN_repeat-like_dom_sf"/>
</dbReference>
<dbReference type="InterPro" id="IPR049567">
    <property type="entry name" value="WDR59-like"/>
</dbReference>
<evidence type="ECO:0000256" key="1">
    <source>
        <dbReference type="ARBA" id="ARBA00002738"/>
    </source>
</evidence>
<feature type="region of interest" description="Disordered" evidence="9">
    <location>
        <begin position="612"/>
        <end position="633"/>
    </location>
</feature>
<feature type="compositionally biased region" description="Polar residues" evidence="9">
    <location>
        <begin position="876"/>
        <end position="886"/>
    </location>
</feature>
<comment type="similarity">
    <text evidence="6">Belongs to the WD repeat WDR59 family.</text>
</comment>
<evidence type="ECO:0000259" key="11">
    <source>
        <dbReference type="PROSITE" id="PS50908"/>
    </source>
</evidence>
<evidence type="ECO:0000256" key="8">
    <source>
        <dbReference type="PROSITE-ProRule" id="PRU00221"/>
    </source>
</evidence>
<dbReference type="PROSITE" id="PS50294">
    <property type="entry name" value="WD_REPEATS_REGION"/>
    <property type="match status" value="1"/>
</dbReference>
<dbReference type="CDD" id="cd16488">
    <property type="entry name" value="mRING-H2-C3H3C2_Mio-like"/>
    <property type="match status" value="1"/>
</dbReference>
<dbReference type="FunCoup" id="A0A448YPP7">
    <property type="interactions" value="386"/>
</dbReference>
<evidence type="ECO:0000256" key="5">
    <source>
        <dbReference type="ARBA" id="ARBA00022737"/>
    </source>
</evidence>
<dbReference type="PROSITE" id="PS50908">
    <property type="entry name" value="RWD"/>
    <property type="match status" value="1"/>
</dbReference>
<dbReference type="Proteomes" id="UP000290900">
    <property type="component" value="Unassembled WGS sequence"/>
</dbReference>
<protein>
    <submittedName>
        <fullName evidence="12">DEKNAAC104281</fullName>
    </submittedName>
</protein>
<comment type="function">
    <text evidence="1">May be involved in a process influencing telomere capping.</text>
</comment>
<keyword evidence="7" id="KW-0479">Metal-binding</keyword>
<dbReference type="OrthoDB" id="311712at2759"/>
<feature type="repeat" description="WD" evidence="8">
    <location>
        <begin position="168"/>
        <end position="201"/>
    </location>
</feature>
<dbReference type="GO" id="GO:0035591">
    <property type="term" value="F:signaling adaptor activity"/>
    <property type="evidence" value="ECO:0007669"/>
    <property type="project" value="TreeGrafter"/>
</dbReference>
<dbReference type="PANTHER" id="PTHR46170">
    <property type="entry name" value="GATOR COMPLEX PROTEIN WDR59"/>
    <property type="match status" value="1"/>
</dbReference>
<dbReference type="Pfam" id="PF00400">
    <property type="entry name" value="WD40"/>
    <property type="match status" value="2"/>
</dbReference>
<dbReference type="Gene3D" id="2.130.10.10">
    <property type="entry name" value="YVTN repeat-like/Quinoprotein amine dehydrogenase"/>
    <property type="match status" value="1"/>
</dbReference>
<feature type="domain" description="RWD" evidence="11">
    <location>
        <begin position="403"/>
        <end position="513"/>
    </location>
</feature>
<dbReference type="InterPro" id="IPR016135">
    <property type="entry name" value="UBQ-conjugating_enzyme/RWD"/>
</dbReference>
<dbReference type="SMART" id="SM00320">
    <property type="entry name" value="WD40"/>
    <property type="match status" value="5"/>
</dbReference>
<dbReference type="GO" id="GO:0034198">
    <property type="term" value="P:cellular response to amino acid starvation"/>
    <property type="evidence" value="ECO:0007669"/>
    <property type="project" value="TreeGrafter"/>
</dbReference>
<dbReference type="InterPro" id="IPR006575">
    <property type="entry name" value="RWD_dom"/>
</dbReference>
<dbReference type="AlphaFoldDB" id="A0A448YPP7"/>
<dbReference type="Gene3D" id="3.10.110.10">
    <property type="entry name" value="Ubiquitin Conjugating Enzyme"/>
    <property type="match status" value="1"/>
</dbReference>
<dbReference type="STRING" id="13370.A0A448YPP7"/>
<evidence type="ECO:0000256" key="7">
    <source>
        <dbReference type="PROSITE-ProRule" id="PRU00175"/>
    </source>
</evidence>
<evidence type="ECO:0000256" key="2">
    <source>
        <dbReference type="ARBA" id="ARBA00004116"/>
    </source>
</evidence>
<feature type="compositionally biased region" description="Polar residues" evidence="9">
    <location>
        <begin position="667"/>
        <end position="685"/>
    </location>
</feature>
<feature type="compositionally biased region" description="Acidic residues" evidence="9">
    <location>
        <begin position="618"/>
        <end position="627"/>
    </location>
</feature>
<evidence type="ECO:0000256" key="4">
    <source>
        <dbReference type="ARBA" id="ARBA00022574"/>
    </source>
</evidence>
<dbReference type="Pfam" id="PF05773">
    <property type="entry name" value="RWD"/>
    <property type="match status" value="1"/>
</dbReference>
<dbReference type="GO" id="GO:0035859">
    <property type="term" value="C:Seh1-associated complex"/>
    <property type="evidence" value="ECO:0007669"/>
    <property type="project" value="TreeGrafter"/>
</dbReference>
<dbReference type="InterPro" id="IPR001841">
    <property type="entry name" value="Znf_RING"/>
</dbReference>
<dbReference type="GO" id="GO:0005774">
    <property type="term" value="C:vacuolar membrane"/>
    <property type="evidence" value="ECO:0007669"/>
    <property type="project" value="TreeGrafter"/>
</dbReference>
<dbReference type="GO" id="GO:0008270">
    <property type="term" value="F:zinc ion binding"/>
    <property type="evidence" value="ECO:0007669"/>
    <property type="project" value="UniProtKB-KW"/>
</dbReference>
<evidence type="ECO:0000259" key="10">
    <source>
        <dbReference type="PROSITE" id="PS50089"/>
    </source>
</evidence>
<dbReference type="PROSITE" id="PS50082">
    <property type="entry name" value="WD_REPEATS_2"/>
    <property type="match status" value="2"/>
</dbReference>
<dbReference type="Pfam" id="PF17120">
    <property type="entry name" value="zf-RING_16"/>
    <property type="match status" value="1"/>
</dbReference>
<dbReference type="SMART" id="SM00591">
    <property type="entry name" value="RWD"/>
    <property type="match status" value="1"/>
</dbReference>
<keyword evidence="3" id="KW-0926">Vacuole</keyword>
<feature type="region of interest" description="Disordered" evidence="9">
    <location>
        <begin position="876"/>
        <end position="919"/>
    </location>
</feature>
<dbReference type="SUPFAM" id="SSF50978">
    <property type="entry name" value="WD40 repeat-like"/>
    <property type="match status" value="1"/>
</dbReference>
<organism evidence="12 13">
    <name type="scientific">Brettanomyces naardenensis</name>
    <name type="common">Yeast</name>
    <dbReference type="NCBI Taxonomy" id="13370"/>
    <lineage>
        <taxon>Eukaryota</taxon>
        <taxon>Fungi</taxon>
        <taxon>Dikarya</taxon>
        <taxon>Ascomycota</taxon>
        <taxon>Saccharomycotina</taxon>
        <taxon>Pichiomycetes</taxon>
        <taxon>Pichiales</taxon>
        <taxon>Pichiaceae</taxon>
        <taxon>Brettanomyces</taxon>
    </lineage>
</organism>
<dbReference type="PROSITE" id="PS50089">
    <property type="entry name" value="ZF_RING_2"/>
    <property type="match status" value="1"/>
</dbReference>
<reference evidence="12 13" key="1">
    <citation type="submission" date="2018-12" db="EMBL/GenBank/DDBJ databases">
        <authorList>
            <person name="Tiukova I."/>
            <person name="Dainat J."/>
        </authorList>
    </citation>
    <scope>NUCLEOTIDE SEQUENCE [LARGE SCALE GENOMIC DNA]</scope>
</reference>
<proteinExistence type="inferred from homology"/>
<feature type="repeat" description="WD" evidence="8">
    <location>
        <begin position="81"/>
        <end position="117"/>
    </location>
</feature>
<keyword evidence="7" id="KW-0863">Zinc-finger</keyword>
<dbReference type="InterPro" id="IPR049566">
    <property type="entry name" value="WDR59_RTC1-like_RING_Znf"/>
</dbReference>
<dbReference type="EMBL" id="CAACVR010000034">
    <property type="protein sequence ID" value="VEU22905.1"/>
    <property type="molecule type" value="Genomic_DNA"/>
</dbReference>
<evidence type="ECO:0000256" key="3">
    <source>
        <dbReference type="ARBA" id="ARBA00022554"/>
    </source>
</evidence>
<gene>
    <name evidence="12" type="ORF">BRENAR_LOCUS3636</name>
</gene>
<name>A0A448YPP7_BRENA</name>
<keyword evidence="13" id="KW-1185">Reference proteome</keyword>
<keyword evidence="5" id="KW-0677">Repeat</keyword>
<feature type="compositionally biased region" description="Low complexity" evidence="9">
    <location>
        <begin position="907"/>
        <end position="919"/>
    </location>
</feature>
<dbReference type="InParanoid" id="A0A448YPP7"/>